<dbReference type="GO" id="GO:0005524">
    <property type="term" value="F:ATP binding"/>
    <property type="evidence" value="ECO:0007669"/>
    <property type="project" value="UniProtKB-UniRule"/>
</dbReference>
<dbReference type="InterPro" id="IPR000719">
    <property type="entry name" value="Prot_kinase_dom"/>
</dbReference>
<organism evidence="12 13">
    <name type="scientific">Neocallimastix californiae</name>
    <dbReference type="NCBI Taxonomy" id="1754190"/>
    <lineage>
        <taxon>Eukaryota</taxon>
        <taxon>Fungi</taxon>
        <taxon>Fungi incertae sedis</taxon>
        <taxon>Chytridiomycota</taxon>
        <taxon>Chytridiomycota incertae sedis</taxon>
        <taxon>Neocallimastigomycetes</taxon>
        <taxon>Neocallimastigales</taxon>
        <taxon>Neocallimastigaceae</taxon>
        <taxon>Neocallimastix</taxon>
    </lineage>
</organism>
<dbReference type="InterPro" id="IPR008271">
    <property type="entry name" value="Ser/Thr_kinase_AS"/>
</dbReference>
<dbReference type="SMART" id="SM00220">
    <property type="entry name" value="S_TKc"/>
    <property type="match status" value="1"/>
</dbReference>
<evidence type="ECO:0000256" key="8">
    <source>
        <dbReference type="ARBA" id="ARBA00049280"/>
    </source>
</evidence>
<dbReference type="PROSITE" id="PS50011">
    <property type="entry name" value="PROTEIN_KINASE_DOM"/>
    <property type="match status" value="1"/>
</dbReference>
<gene>
    <name evidence="12" type="ORF">LY90DRAFT_417145</name>
</gene>
<evidence type="ECO:0000259" key="11">
    <source>
        <dbReference type="PROSITE" id="PS50011"/>
    </source>
</evidence>
<dbReference type="PROSITE" id="PS00107">
    <property type="entry name" value="PROTEIN_KINASE_ATP"/>
    <property type="match status" value="1"/>
</dbReference>
<proteinExistence type="inferred from homology"/>
<dbReference type="EC" id="2.7.11.23" evidence="2"/>
<protein>
    <recommendedName>
        <fullName evidence="2">[RNA-polymerase]-subunit kinase</fullName>
        <ecNumber evidence="2">2.7.11.23</ecNumber>
    </recommendedName>
</protein>
<dbReference type="GO" id="GO:0008024">
    <property type="term" value="C:cyclin/CDK positive transcription elongation factor complex"/>
    <property type="evidence" value="ECO:0007669"/>
    <property type="project" value="TreeGrafter"/>
</dbReference>
<dbReference type="Pfam" id="PF00069">
    <property type="entry name" value="Pkinase"/>
    <property type="match status" value="1"/>
</dbReference>
<dbReference type="PROSITE" id="PS00108">
    <property type="entry name" value="PROTEIN_KINASE_ST"/>
    <property type="match status" value="1"/>
</dbReference>
<dbReference type="STRING" id="1754190.A0A1Y2CA60"/>
<accession>A0A1Y2CA60</accession>
<comment type="catalytic activity">
    <reaction evidence="8">
        <text>[DNA-directed RNA polymerase] + ATP = phospho-[DNA-directed RNA polymerase] + ADP + H(+)</text>
        <dbReference type="Rhea" id="RHEA:10216"/>
        <dbReference type="Rhea" id="RHEA-COMP:11321"/>
        <dbReference type="Rhea" id="RHEA-COMP:11322"/>
        <dbReference type="ChEBI" id="CHEBI:15378"/>
        <dbReference type="ChEBI" id="CHEBI:30616"/>
        <dbReference type="ChEBI" id="CHEBI:43176"/>
        <dbReference type="ChEBI" id="CHEBI:68546"/>
        <dbReference type="ChEBI" id="CHEBI:456216"/>
        <dbReference type="EC" id="2.7.11.23"/>
    </reaction>
</comment>
<dbReference type="AlphaFoldDB" id="A0A1Y2CA60"/>
<dbReference type="SUPFAM" id="SSF56112">
    <property type="entry name" value="Protein kinase-like (PK-like)"/>
    <property type="match status" value="1"/>
</dbReference>
<dbReference type="OrthoDB" id="204883at2759"/>
<evidence type="ECO:0000256" key="6">
    <source>
        <dbReference type="ARBA" id="ARBA00022777"/>
    </source>
</evidence>
<name>A0A1Y2CA60_9FUNG</name>
<dbReference type="PANTHER" id="PTHR24056:SF546">
    <property type="entry name" value="CYCLIN-DEPENDENT KINASE 12"/>
    <property type="match status" value="1"/>
</dbReference>
<dbReference type="InterPro" id="IPR011009">
    <property type="entry name" value="Kinase-like_dom_sf"/>
</dbReference>
<dbReference type="FunFam" id="3.30.200.20:FF:000927">
    <property type="entry name" value="Cyclin-dependent kinase 2"/>
    <property type="match status" value="1"/>
</dbReference>
<dbReference type="Gene3D" id="3.30.200.20">
    <property type="entry name" value="Phosphorylase Kinase, domain 1"/>
    <property type="match status" value="1"/>
</dbReference>
<keyword evidence="5 9" id="KW-0547">Nucleotide-binding</keyword>
<dbReference type="GO" id="GO:0032968">
    <property type="term" value="P:positive regulation of transcription elongation by RNA polymerase II"/>
    <property type="evidence" value="ECO:0007669"/>
    <property type="project" value="TreeGrafter"/>
</dbReference>
<evidence type="ECO:0000313" key="12">
    <source>
        <dbReference type="EMBL" id="ORY43920.1"/>
    </source>
</evidence>
<dbReference type="GO" id="GO:0030332">
    <property type="term" value="F:cyclin binding"/>
    <property type="evidence" value="ECO:0007669"/>
    <property type="project" value="TreeGrafter"/>
</dbReference>
<feature type="domain" description="Protein kinase" evidence="11">
    <location>
        <begin position="18"/>
        <end position="303"/>
    </location>
</feature>
<dbReference type="FunFam" id="1.10.510.10:FF:000415">
    <property type="entry name" value="CMGC/CDK/CRK7 protein kinase, variant"/>
    <property type="match status" value="1"/>
</dbReference>
<feature type="non-terminal residue" evidence="12">
    <location>
        <position position="333"/>
    </location>
</feature>
<dbReference type="EMBL" id="MCOG01000115">
    <property type="protein sequence ID" value="ORY43920.1"/>
    <property type="molecule type" value="Genomic_DNA"/>
</dbReference>
<evidence type="ECO:0000256" key="9">
    <source>
        <dbReference type="PROSITE-ProRule" id="PRU10141"/>
    </source>
</evidence>
<comment type="similarity">
    <text evidence="1">Belongs to the protein kinase superfamily. CMGC Ser/Thr protein kinase family. CDC2/CDKX subfamily.</text>
</comment>
<evidence type="ECO:0000256" key="10">
    <source>
        <dbReference type="RuleBase" id="RU000304"/>
    </source>
</evidence>
<keyword evidence="13" id="KW-1185">Reference proteome</keyword>
<dbReference type="Gene3D" id="1.10.510.10">
    <property type="entry name" value="Transferase(Phosphotransferase) domain 1"/>
    <property type="match status" value="1"/>
</dbReference>
<evidence type="ECO:0000256" key="1">
    <source>
        <dbReference type="ARBA" id="ARBA00006485"/>
    </source>
</evidence>
<keyword evidence="4" id="KW-0808">Transferase</keyword>
<dbReference type="GO" id="GO:0008353">
    <property type="term" value="F:RNA polymerase II CTD heptapeptide repeat kinase activity"/>
    <property type="evidence" value="ECO:0007669"/>
    <property type="project" value="UniProtKB-EC"/>
</dbReference>
<sequence>MNKNIIRKPNNEKLGNIYLKICQIGEGSYGKVYKAENKVNGEFVALKKMKLESEKEGFPLTAMREIKLLQSLHHPNIVQLLEIMIEKDSYYIISEYMEHDLTGVLNNKLVNYNISQIKCLSLQLLDGLKYLHSKGILHRDLKGSNLLLNNKGQLKLTDFGLARDTHARVRSLDYTNRVITLWYRPPELLLGSTKYGSEVDMWSAGCIILEFFLRKAAFRGENELSQLDIIWNTCGTPTSENWPTVTENPWYSFLKPKDFIPRKLRSKYENVLTKEALNLIDNFLKLNPKSRPSAVEAMNSPFFINEEPLPCQPENLPIIEGDWHEYDTKMKKK</sequence>
<dbReference type="InterPro" id="IPR017441">
    <property type="entry name" value="Protein_kinase_ATP_BS"/>
</dbReference>
<evidence type="ECO:0000256" key="5">
    <source>
        <dbReference type="ARBA" id="ARBA00022741"/>
    </source>
</evidence>
<feature type="binding site" evidence="9">
    <location>
        <position position="47"/>
    </location>
    <ligand>
        <name>ATP</name>
        <dbReference type="ChEBI" id="CHEBI:30616"/>
    </ligand>
</feature>
<evidence type="ECO:0000256" key="7">
    <source>
        <dbReference type="ARBA" id="ARBA00022840"/>
    </source>
</evidence>
<evidence type="ECO:0000256" key="4">
    <source>
        <dbReference type="ARBA" id="ARBA00022679"/>
    </source>
</evidence>
<dbReference type="PANTHER" id="PTHR24056">
    <property type="entry name" value="CELL DIVISION PROTEIN KINASE"/>
    <property type="match status" value="1"/>
</dbReference>
<comment type="caution">
    <text evidence="12">The sequence shown here is derived from an EMBL/GenBank/DDBJ whole genome shotgun (WGS) entry which is preliminary data.</text>
</comment>
<reference evidence="12 13" key="1">
    <citation type="submission" date="2016-08" db="EMBL/GenBank/DDBJ databases">
        <title>A Parts List for Fungal Cellulosomes Revealed by Comparative Genomics.</title>
        <authorList>
            <consortium name="DOE Joint Genome Institute"/>
            <person name="Haitjema C.H."/>
            <person name="Gilmore S.P."/>
            <person name="Henske J.K."/>
            <person name="Solomon K.V."/>
            <person name="De Groot R."/>
            <person name="Kuo A."/>
            <person name="Mondo S.J."/>
            <person name="Salamov A.A."/>
            <person name="Labutti K."/>
            <person name="Zhao Z."/>
            <person name="Chiniquy J."/>
            <person name="Barry K."/>
            <person name="Brewer H.M."/>
            <person name="Purvine S.O."/>
            <person name="Wright A.T."/>
            <person name="Boxma B."/>
            <person name="Van Alen T."/>
            <person name="Hackstein J.H."/>
            <person name="Baker S.E."/>
            <person name="Grigoriev I.V."/>
            <person name="O'Malley M.A."/>
        </authorList>
    </citation>
    <scope>NUCLEOTIDE SEQUENCE [LARGE SCALE GENOMIC DNA]</scope>
    <source>
        <strain evidence="12 13">G1</strain>
    </source>
</reference>
<keyword evidence="6 12" id="KW-0418">Kinase</keyword>
<evidence type="ECO:0000313" key="13">
    <source>
        <dbReference type="Proteomes" id="UP000193920"/>
    </source>
</evidence>
<keyword evidence="7 9" id="KW-0067">ATP-binding</keyword>
<keyword evidence="3 10" id="KW-0723">Serine/threonine-protein kinase</keyword>
<evidence type="ECO:0000256" key="3">
    <source>
        <dbReference type="ARBA" id="ARBA00022527"/>
    </source>
</evidence>
<evidence type="ECO:0000256" key="2">
    <source>
        <dbReference type="ARBA" id="ARBA00012409"/>
    </source>
</evidence>
<dbReference type="InterPro" id="IPR050108">
    <property type="entry name" value="CDK"/>
</dbReference>
<dbReference type="CDD" id="cd07840">
    <property type="entry name" value="STKc_CDK9_like"/>
    <property type="match status" value="1"/>
</dbReference>
<dbReference type="Proteomes" id="UP000193920">
    <property type="component" value="Unassembled WGS sequence"/>
</dbReference>